<dbReference type="Proteomes" id="UP000216020">
    <property type="component" value="Unassembled WGS sequence"/>
</dbReference>
<evidence type="ECO:0000256" key="4">
    <source>
        <dbReference type="SAM" id="SignalP"/>
    </source>
</evidence>
<feature type="domain" description="Solute-binding protein family 5" evidence="5">
    <location>
        <begin position="84"/>
        <end position="450"/>
    </location>
</feature>
<dbReference type="PIRSF" id="PIRSF002741">
    <property type="entry name" value="MppA"/>
    <property type="match status" value="1"/>
</dbReference>
<dbReference type="CDD" id="cd08517">
    <property type="entry name" value="PBP2_NikA_DppA_OppA_like_13"/>
    <property type="match status" value="1"/>
</dbReference>
<evidence type="ECO:0000256" key="2">
    <source>
        <dbReference type="ARBA" id="ARBA00022448"/>
    </source>
</evidence>
<dbReference type="PANTHER" id="PTHR30290:SF9">
    <property type="entry name" value="OLIGOPEPTIDE-BINDING PROTEIN APPA"/>
    <property type="match status" value="1"/>
</dbReference>
<dbReference type="PANTHER" id="PTHR30290">
    <property type="entry name" value="PERIPLASMIC BINDING COMPONENT OF ABC TRANSPORTER"/>
    <property type="match status" value="1"/>
</dbReference>
<feature type="chain" id="PRO_5012266630" description="Solute-binding protein family 5 domain-containing protein" evidence="4">
    <location>
        <begin position="26"/>
        <end position="537"/>
    </location>
</feature>
<dbReference type="EMBL" id="NEVM01000001">
    <property type="protein sequence ID" value="OZI37143.1"/>
    <property type="molecule type" value="Genomic_DNA"/>
</dbReference>
<dbReference type="RefSeq" id="WP_094851250.1">
    <property type="nucleotide sequence ID" value="NZ_NEVM01000001.1"/>
</dbReference>
<feature type="signal peptide" evidence="4">
    <location>
        <begin position="1"/>
        <end position="25"/>
    </location>
</feature>
<evidence type="ECO:0000313" key="6">
    <source>
        <dbReference type="EMBL" id="OZI37143.1"/>
    </source>
</evidence>
<dbReference type="GO" id="GO:0015833">
    <property type="term" value="P:peptide transport"/>
    <property type="evidence" value="ECO:0007669"/>
    <property type="project" value="TreeGrafter"/>
</dbReference>
<keyword evidence="2" id="KW-0813">Transport</keyword>
<accession>A0A261SLE4</accession>
<dbReference type="GO" id="GO:0043190">
    <property type="term" value="C:ATP-binding cassette (ABC) transporter complex"/>
    <property type="evidence" value="ECO:0007669"/>
    <property type="project" value="InterPro"/>
</dbReference>
<gene>
    <name evidence="6" type="ORF">CAL29_01555</name>
</gene>
<dbReference type="OrthoDB" id="9801799at2"/>
<evidence type="ECO:0000313" key="7">
    <source>
        <dbReference type="Proteomes" id="UP000216020"/>
    </source>
</evidence>
<dbReference type="Gene3D" id="3.40.190.10">
    <property type="entry name" value="Periplasmic binding protein-like II"/>
    <property type="match status" value="1"/>
</dbReference>
<dbReference type="GO" id="GO:1904680">
    <property type="term" value="F:peptide transmembrane transporter activity"/>
    <property type="evidence" value="ECO:0007669"/>
    <property type="project" value="TreeGrafter"/>
</dbReference>
<dbReference type="SUPFAM" id="SSF53850">
    <property type="entry name" value="Periplasmic binding protein-like II"/>
    <property type="match status" value="1"/>
</dbReference>
<comment type="similarity">
    <text evidence="1">Belongs to the bacterial solute-binding protein 5 family.</text>
</comment>
<dbReference type="InterPro" id="IPR039424">
    <property type="entry name" value="SBP_5"/>
</dbReference>
<dbReference type="InterPro" id="IPR000914">
    <property type="entry name" value="SBP_5_dom"/>
</dbReference>
<dbReference type="GO" id="GO:0030288">
    <property type="term" value="C:outer membrane-bounded periplasmic space"/>
    <property type="evidence" value="ECO:0007669"/>
    <property type="project" value="UniProtKB-ARBA"/>
</dbReference>
<dbReference type="Pfam" id="PF00496">
    <property type="entry name" value="SBP_bac_5"/>
    <property type="match status" value="1"/>
</dbReference>
<keyword evidence="3 4" id="KW-0732">Signal</keyword>
<comment type="caution">
    <text evidence="6">The sequence shown here is derived from an EMBL/GenBank/DDBJ whole genome shotgun (WGS) entry which is preliminary data.</text>
</comment>
<evidence type="ECO:0000259" key="5">
    <source>
        <dbReference type="Pfam" id="PF00496"/>
    </source>
</evidence>
<name>A0A261SLE4_9BORD</name>
<keyword evidence="7" id="KW-1185">Reference proteome</keyword>
<dbReference type="AlphaFoldDB" id="A0A261SLE4"/>
<sequence length="537" mass="59540">MLRKLVRTLLVGANLTLAIPGIAGAAPTGLAAGQTPVRGGTLVVAVNPDPAQLSTAFHNQYANAVAGSNIFEGLVSYDKDNRAVPALATRWEVSDDGLSIAFKLRSGVRWHDGKPFTSADVQYTALEVWKKVGPRARVTFEPLLAVDTPDASTAIFRLRRPAPVILNSLDAAEAPILPRHLYEGTDVRSNPVNQHPVGTGPFRFKEWKKSQQIILERNPDYWDSGKPYLDRVIFRSLPDSATRAAALETGEIQYQPFGGVPLADVKRLKSNPNLVFEPHGYEYNAQVFYLAFNLRRPHVDQVKVREAIAYALDKQGLVDTVWHGVARTADSPIVPALGDFYAKDKPAYPYDPIEAEKLLDEAGLPRKPDGKRFTVKLDLSINGEAFPLAGEYIRQNLAKVGIDVKPVLTEQGAFLKRIWTDYDFDILFQGFSTLMDPELGLTRLVWSKAGAKGVPNVNAFAYASPRVDALIAHYQQELDPRKRYEAFHDLQRVLLTDLPLIPVMEAPYFTFYNKRVHGVDTSSDGARSSLKDAWIEP</sequence>
<dbReference type="Gene3D" id="3.10.105.10">
    <property type="entry name" value="Dipeptide-binding Protein, Domain 3"/>
    <property type="match status" value="1"/>
</dbReference>
<protein>
    <recommendedName>
        <fullName evidence="5">Solute-binding protein family 5 domain-containing protein</fullName>
    </recommendedName>
</protein>
<dbReference type="InterPro" id="IPR030678">
    <property type="entry name" value="Peptide/Ni-bd"/>
</dbReference>
<proteinExistence type="inferred from homology"/>
<reference evidence="7" key="1">
    <citation type="submission" date="2017-05" db="EMBL/GenBank/DDBJ databases">
        <title>Complete and WGS of Bordetella genogroups.</title>
        <authorList>
            <person name="Spilker T."/>
            <person name="Lipuma J."/>
        </authorList>
    </citation>
    <scope>NUCLEOTIDE SEQUENCE [LARGE SCALE GENOMIC DNA]</scope>
    <source>
        <strain evidence="7">AU16122</strain>
    </source>
</reference>
<evidence type="ECO:0000256" key="1">
    <source>
        <dbReference type="ARBA" id="ARBA00005695"/>
    </source>
</evidence>
<evidence type="ECO:0000256" key="3">
    <source>
        <dbReference type="ARBA" id="ARBA00022729"/>
    </source>
</evidence>
<dbReference type="Gene3D" id="3.90.76.10">
    <property type="entry name" value="Dipeptide-binding Protein, Domain 1"/>
    <property type="match status" value="1"/>
</dbReference>
<organism evidence="6 7">
    <name type="scientific">Bordetella genomosp. 10</name>
    <dbReference type="NCBI Taxonomy" id="1416804"/>
    <lineage>
        <taxon>Bacteria</taxon>
        <taxon>Pseudomonadati</taxon>
        <taxon>Pseudomonadota</taxon>
        <taxon>Betaproteobacteria</taxon>
        <taxon>Burkholderiales</taxon>
        <taxon>Alcaligenaceae</taxon>
        <taxon>Bordetella</taxon>
    </lineage>
</organism>